<organism evidence="3 4">
    <name type="scientific">Cnephaeus nilssonii</name>
    <name type="common">Northern bat</name>
    <name type="synonym">Eptesicus nilssonii</name>
    <dbReference type="NCBI Taxonomy" id="3371016"/>
    <lineage>
        <taxon>Eukaryota</taxon>
        <taxon>Metazoa</taxon>
        <taxon>Chordata</taxon>
        <taxon>Craniata</taxon>
        <taxon>Vertebrata</taxon>
        <taxon>Euteleostomi</taxon>
        <taxon>Mammalia</taxon>
        <taxon>Eutheria</taxon>
        <taxon>Laurasiatheria</taxon>
        <taxon>Chiroptera</taxon>
        <taxon>Yangochiroptera</taxon>
        <taxon>Vespertilionidae</taxon>
        <taxon>Cnephaeus</taxon>
    </lineage>
</organism>
<gene>
    <name evidence="3" type="ORF">QTO34_015069</name>
</gene>
<evidence type="ECO:0000256" key="1">
    <source>
        <dbReference type="SAM" id="MobiDB-lite"/>
    </source>
</evidence>
<evidence type="ECO:0000256" key="2">
    <source>
        <dbReference type="SAM" id="SignalP"/>
    </source>
</evidence>
<dbReference type="PANTHER" id="PTHR34829">
    <property type="entry name" value="SECRETOGLOBIN FAMILY 3A MEMBER 2"/>
    <property type="match status" value="1"/>
</dbReference>
<proteinExistence type="predicted"/>
<dbReference type="Pfam" id="PF20490">
    <property type="entry name" value="SCGB3A"/>
    <property type="match status" value="1"/>
</dbReference>
<sequence length="159" mass="15844">MKLAVAFLVLSVALLSQPTAAFFMNLAAKPTIPSPAALAPGLESVAGAAAGVAGAVGSAAEGVAGAASPSYFKGFHPLRFILASMGISVDKLVEGSRKCVTELGPDAVGAVKTLLVGGAPATSLGEHPVHPPIPDRATPFSAPGEARWPRVGTGRTSHI</sequence>
<dbReference type="AlphaFoldDB" id="A0AA40I3G2"/>
<keyword evidence="2" id="KW-0732">Signal</keyword>
<accession>A0AA40I3G2</accession>
<evidence type="ECO:0008006" key="5">
    <source>
        <dbReference type="Google" id="ProtNLM"/>
    </source>
</evidence>
<dbReference type="EMBL" id="JAULJE010000005">
    <property type="protein sequence ID" value="KAK1342307.1"/>
    <property type="molecule type" value="Genomic_DNA"/>
</dbReference>
<comment type="caution">
    <text evidence="3">The sequence shown here is derived from an EMBL/GenBank/DDBJ whole genome shotgun (WGS) entry which is preliminary data.</text>
</comment>
<dbReference type="GO" id="GO:1901741">
    <property type="term" value="P:positive regulation of myoblast fusion"/>
    <property type="evidence" value="ECO:0007669"/>
    <property type="project" value="TreeGrafter"/>
</dbReference>
<keyword evidence="4" id="KW-1185">Reference proteome</keyword>
<dbReference type="InterPro" id="IPR040301">
    <property type="entry name" value="Secretoglobin_3A"/>
</dbReference>
<dbReference type="PANTHER" id="PTHR34829:SF1">
    <property type="entry name" value="SECRETOGLOBIN FAMILY 3A MEMBER 1"/>
    <property type="match status" value="1"/>
</dbReference>
<reference evidence="3" key="1">
    <citation type="submission" date="2023-06" db="EMBL/GenBank/DDBJ databases">
        <title>Reference genome for the Northern bat (Eptesicus nilssonii), a most northern bat species.</title>
        <authorList>
            <person name="Laine V.N."/>
            <person name="Pulliainen A.T."/>
            <person name="Lilley T.M."/>
        </authorList>
    </citation>
    <scope>NUCLEOTIDE SEQUENCE</scope>
    <source>
        <strain evidence="3">BLF_Eptnil</strain>
        <tissue evidence="3">Kidney</tissue>
    </source>
</reference>
<feature type="region of interest" description="Disordered" evidence="1">
    <location>
        <begin position="123"/>
        <end position="159"/>
    </location>
</feature>
<dbReference type="Proteomes" id="UP001177744">
    <property type="component" value="Unassembled WGS sequence"/>
</dbReference>
<feature type="chain" id="PRO_5041345483" description="Secretoglobin family 3A member 1" evidence="2">
    <location>
        <begin position="22"/>
        <end position="159"/>
    </location>
</feature>
<feature type="signal peptide" evidence="2">
    <location>
        <begin position="1"/>
        <end position="21"/>
    </location>
</feature>
<evidence type="ECO:0000313" key="4">
    <source>
        <dbReference type="Proteomes" id="UP001177744"/>
    </source>
</evidence>
<dbReference type="GO" id="GO:0005615">
    <property type="term" value="C:extracellular space"/>
    <property type="evidence" value="ECO:0007669"/>
    <property type="project" value="InterPro"/>
</dbReference>
<evidence type="ECO:0000313" key="3">
    <source>
        <dbReference type="EMBL" id="KAK1342307.1"/>
    </source>
</evidence>
<protein>
    <recommendedName>
        <fullName evidence="5">Secretoglobin family 3A member 1</fullName>
    </recommendedName>
</protein>
<name>A0AA40I3G2_CNENI</name>